<accession>A0ABY7BPY5</accession>
<dbReference type="Gene3D" id="2.30.40.10">
    <property type="entry name" value="Urease, subunit C, domain 1"/>
    <property type="match status" value="1"/>
</dbReference>
<protein>
    <submittedName>
        <fullName evidence="2">Phosphonate metabolism protein PhnM</fullName>
    </submittedName>
</protein>
<feature type="domain" description="Amidohydrolase-related" evidence="1">
    <location>
        <begin position="55"/>
        <end position="378"/>
    </location>
</feature>
<name>A0ABY7BPY5_9FIRM</name>
<dbReference type="Gene3D" id="3.20.20.140">
    <property type="entry name" value="Metal-dependent hydrolases"/>
    <property type="match status" value="1"/>
</dbReference>
<dbReference type="InterPro" id="IPR012696">
    <property type="entry name" value="PhnM"/>
</dbReference>
<reference evidence="2" key="1">
    <citation type="submission" date="2022-12" db="EMBL/GenBank/DDBJ databases">
        <authorList>
            <person name="Bing R.G."/>
            <person name="Willard D.J."/>
            <person name="Manesh M.J.H."/>
            <person name="Laemthong T."/>
            <person name="Crosby J.R."/>
            <person name="Kelly R.M."/>
        </authorList>
    </citation>
    <scope>NUCLEOTIDE SEQUENCE</scope>
    <source>
        <strain evidence="2">DSM 8990</strain>
    </source>
</reference>
<dbReference type="Pfam" id="PF01979">
    <property type="entry name" value="Amidohydro_1"/>
    <property type="match status" value="1"/>
</dbReference>
<dbReference type="PIRSF" id="PIRSF038971">
    <property type="entry name" value="PhnM"/>
    <property type="match status" value="1"/>
</dbReference>
<dbReference type="InterPro" id="IPR051781">
    <property type="entry name" value="Metallo-dep_Hydrolase"/>
</dbReference>
<evidence type="ECO:0000313" key="2">
    <source>
        <dbReference type="EMBL" id="WAM33474.1"/>
    </source>
</evidence>
<dbReference type="EMBL" id="CP113865">
    <property type="protein sequence ID" value="WAM33474.1"/>
    <property type="molecule type" value="Genomic_DNA"/>
</dbReference>
<organism evidence="2 3">
    <name type="scientific">Caldicellulosiruptor morganii</name>
    <dbReference type="NCBI Taxonomy" id="1387555"/>
    <lineage>
        <taxon>Bacteria</taxon>
        <taxon>Bacillati</taxon>
        <taxon>Bacillota</taxon>
        <taxon>Bacillota incertae sedis</taxon>
        <taxon>Caldicellulosiruptorales</taxon>
        <taxon>Caldicellulosiruptoraceae</taxon>
        <taxon>Caldicellulosiruptor</taxon>
    </lineage>
</organism>
<dbReference type="InterPro" id="IPR006680">
    <property type="entry name" value="Amidohydro-rel"/>
</dbReference>
<dbReference type="NCBIfam" id="TIGR02318">
    <property type="entry name" value="phosphono_phnM"/>
    <property type="match status" value="1"/>
</dbReference>
<dbReference type="SUPFAM" id="SSF51338">
    <property type="entry name" value="Composite domain of metallo-dependent hydrolases"/>
    <property type="match status" value="1"/>
</dbReference>
<dbReference type="InterPro" id="IPR032466">
    <property type="entry name" value="Metal_Hydrolase"/>
</dbReference>
<proteinExistence type="predicted"/>
<dbReference type="NCBIfam" id="NF011984">
    <property type="entry name" value="PRK15446.1-5"/>
    <property type="match status" value="1"/>
</dbReference>
<keyword evidence="3" id="KW-1185">Reference proteome</keyword>
<dbReference type="InterPro" id="IPR011059">
    <property type="entry name" value="Metal-dep_hydrolase_composite"/>
</dbReference>
<evidence type="ECO:0000313" key="3">
    <source>
        <dbReference type="Proteomes" id="UP001164909"/>
    </source>
</evidence>
<dbReference type="NCBIfam" id="NF011990">
    <property type="entry name" value="PRK15446.2-6"/>
    <property type="match status" value="1"/>
</dbReference>
<dbReference type="PANTHER" id="PTHR43135:SF3">
    <property type="entry name" value="ALPHA-D-RIBOSE 1-METHYLPHOSPHONATE 5-TRIPHOSPHATE DIPHOSPHATASE"/>
    <property type="match status" value="1"/>
</dbReference>
<dbReference type="SUPFAM" id="SSF51556">
    <property type="entry name" value="Metallo-dependent hydrolases"/>
    <property type="match status" value="1"/>
</dbReference>
<dbReference type="PANTHER" id="PTHR43135">
    <property type="entry name" value="ALPHA-D-RIBOSE 1-METHYLPHOSPHONATE 5-TRIPHOSPHATE DIPHOSPHATASE"/>
    <property type="match status" value="1"/>
</dbReference>
<evidence type="ECO:0000259" key="1">
    <source>
        <dbReference type="Pfam" id="PF01979"/>
    </source>
</evidence>
<gene>
    <name evidence="2" type="primary">phnM</name>
    <name evidence="2" type="ORF">OTK00_001975</name>
</gene>
<dbReference type="Proteomes" id="UP001164909">
    <property type="component" value="Chromosome"/>
</dbReference>
<dbReference type="NCBIfam" id="NF011987">
    <property type="entry name" value="PRK15446.2-3"/>
    <property type="match status" value="1"/>
</dbReference>
<sequence>MNNSFVITNAKIVMPDRIINKGSIFIKNGWIYDISKKIVNNTSGNNILNVNENFVLPGFIDLHSDAIEAEIEPRPKANFSIDLAFRELEKKIAGNGITTIFHSISFSDREVDLRKSEVAKNIIEKIYTQSQEFSLIRNRIHLRFEVTNTKAIDTIMQFVTKKMVDILSFMDHTPGQGQFKYIEEYERYMAFKFGFSSEKVKGIITKKRTSWSDIYNDLSYLANQALENNIILVSHDDDSPQKVKEMKKLGVKICEFPVNIETAKTAYEEGMNVCVGAPNILRGGSLTNNLSAIEAIKKNYVQIICSDYYPNAILHAIFKLVKEGISLTDAVNMVSLNPAKAVGIDRYFGSIEIGKKADLVIVDCFKNIPLIVKTFVDGCLVYSIQYRKEIKQDEH</sequence>
<dbReference type="RefSeq" id="WP_045168967.1">
    <property type="nucleotide sequence ID" value="NZ_CP113865.1"/>
</dbReference>